<gene>
    <name evidence="6" type="primary">WBGene00279249</name>
</gene>
<sequence length="622" mass="70460">PISDQNLTQYRNRTSRTCSLAHYSTRPTTSNSLEDNRNHHFRIRSISHYRSMESTSPFFTSFTLSLGSVGFVANVILILAIIVRTPEHMRVYSRILFASAVCDCAGVVAMMLSCTKEKIFFTACILEFHGPCSAFGVDFCAVMFGVQEHMYSATCLLLNLSFAYRLYVLRMKSQRNHEEIIVILIIIAIIVVNSLVVPCYHFALMRDDPMVGQYREVRAVGLEQAIAIVQYFELYTYLICSYSMLTSALPFIASFRMRRIIIAEMKEVQDKMSTSTRGQHDMLVKALNLQLLVSSFFLVGCGMFLFNLIVLNLIPDFPETTEIVVPFCNLQNVISAFTNLYMITPYRNFITCSSSRTTTKEVSTFNLSRPSNDVTEVAVMMAIFFRTPTHMRVYSCILCASAASDLIGLIAMIITVTKERVFSTACMLEFHGVCSSMGADFCYYIFGVQDCMFSITSILLLLSFVYRLDALEIKANRKRQQSERSNKTDILSVVTFKILTVIFVNSPLIPLYYRVISLREPIVEEFTVFRGYETDQIIGEISCEVNVNSYLLSGLIQHTDPFTLWVAIYTSLTSSIPFTGSLVVRKVIEKLEHVKVLIAFGVSRKKRCRGLSAQLQKISTKC</sequence>
<evidence type="ECO:0000256" key="5">
    <source>
        <dbReference type="ARBA" id="ARBA00023136"/>
    </source>
</evidence>
<dbReference type="Proteomes" id="UP000005239">
    <property type="component" value="Unassembled WGS sequence"/>
</dbReference>
<dbReference type="InterPro" id="IPR050920">
    <property type="entry name" value="Nematode_rcpt-like_delta"/>
</dbReference>
<dbReference type="SUPFAM" id="SSF81321">
    <property type="entry name" value="Family A G protein-coupled receptor-like"/>
    <property type="match status" value="1"/>
</dbReference>
<dbReference type="PANTHER" id="PTHR22945">
    <property type="entry name" value="SERPENTINE RECEPTOR, CLASS D DELTA"/>
    <property type="match status" value="1"/>
</dbReference>
<name>A0A2A6CM53_PRIPA</name>
<reference evidence="6" key="2">
    <citation type="submission" date="2022-06" db="UniProtKB">
        <authorList>
            <consortium name="EnsemblMetazoa"/>
        </authorList>
    </citation>
    <scope>IDENTIFICATION</scope>
    <source>
        <strain evidence="6">PS312</strain>
    </source>
</reference>
<dbReference type="PANTHER" id="PTHR22945:SF40">
    <property type="entry name" value="SERPENTINE RECEPTOR, CLASS D (DELTA)-RELATED"/>
    <property type="match status" value="1"/>
</dbReference>
<organism evidence="6 7">
    <name type="scientific">Pristionchus pacificus</name>
    <name type="common">Parasitic nematode worm</name>
    <dbReference type="NCBI Taxonomy" id="54126"/>
    <lineage>
        <taxon>Eukaryota</taxon>
        <taxon>Metazoa</taxon>
        <taxon>Ecdysozoa</taxon>
        <taxon>Nematoda</taxon>
        <taxon>Chromadorea</taxon>
        <taxon>Rhabditida</taxon>
        <taxon>Rhabditina</taxon>
        <taxon>Diplogasteromorpha</taxon>
        <taxon>Diplogasteroidea</taxon>
        <taxon>Neodiplogasteridae</taxon>
        <taxon>Pristionchus</taxon>
    </lineage>
</organism>
<evidence type="ECO:0000256" key="3">
    <source>
        <dbReference type="ARBA" id="ARBA00022692"/>
    </source>
</evidence>
<evidence type="ECO:0000256" key="2">
    <source>
        <dbReference type="ARBA" id="ARBA00009166"/>
    </source>
</evidence>
<protein>
    <submittedName>
        <fullName evidence="6">G protein-coupled receptor</fullName>
    </submittedName>
</protein>
<evidence type="ECO:0000256" key="4">
    <source>
        <dbReference type="ARBA" id="ARBA00022989"/>
    </source>
</evidence>
<dbReference type="GO" id="GO:0016020">
    <property type="term" value="C:membrane"/>
    <property type="evidence" value="ECO:0007669"/>
    <property type="project" value="UniProtKB-SubCell"/>
</dbReference>
<keyword evidence="4" id="KW-1133">Transmembrane helix</keyword>
<proteinExistence type="inferred from homology"/>
<evidence type="ECO:0000313" key="7">
    <source>
        <dbReference type="Proteomes" id="UP000005239"/>
    </source>
</evidence>
<evidence type="ECO:0000313" key="6">
    <source>
        <dbReference type="EnsemblMetazoa" id="PPA40880.1"/>
    </source>
</evidence>
<keyword evidence="3" id="KW-0812">Transmembrane</keyword>
<evidence type="ECO:0000256" key="1">
    <source>
        <dbReference type="ARBA" id="ARBA00004141"/>
    </source>
</evidence>
<accession>A0A8R1Z0H3</accession>
<dbReference type="EnsemblMetazoa" id="PPA40880.1">
    <property type="protein sequence ID" value="PPA40880.1"/>
    <property type="gene ID" value="WBGene00279249"/>
</dbReference>
<reference evidence="7" key="1">
    <citation type="journal article" date="2008" name="Nat. Genet.">
        <title>The Pristionchus pacificus genome provides a unique perspective on nematode lifestyle and parasitism.</title>
        <authorList>
            <person name="Dieterich C."/>
            <person name="Clifton S.W."/>
            <person name="Schuster L.N."/>
            <person name="Chinwalla A."/>
            <person name="Delehaunty K."/>
            <person name="Dinkelacker I."/>
            <person name="Fulton L."/>
            <person name="Fulton R."/>
            <person name="Godfrey J."/>
            <person name="Minx P."/>
            <person name="Mitreva M."/>
            <person name="Roeseler W."/>
            <person name="Tian H."/>
            <person name="Witte H."/>
            <person name="Yang S.P."/>
            <person name="Wilson R.K."/>
            <person name="Sommer R.J."/>
        </authorList>
    </citation>
    <scope>NUCLEOTIDE SEQUENCE [LARGE SCALE GENOMIC DNA]</scope>
    <source>
        <strain evidence="7">PS312</strain>
    </source>
</reference>
<keyword evidence="5" id="KW-0472">Membrane</keyword>
<accession>A0A2A6CM53</accession>
<comment type="subcellular location">
    <subcellularLocation>
        <location evidence="1">Membrane</location>
        <topology evidence="1">Multi-pass membrane protein</topology>
    </subcellularLocation>
</comment>
<keyword evidence="7" id="KW-1185">Reference proteome</keyword>
<dbReference type="AlphaFoldDB" id="A0A2A6CM53"/>
<dbReference type="InterPro" id="IPR019421">
    <property type="entry name" value="7TM_GPCR_serpentine_rcpt_Srd"/>
</dbReference>
<dbReference type="Pfam" id="PF10317">
    <property type="entry name" value="7TM_GPCR_Srd"/>
    <property type="match status" value="2"/>
</dbReference>
<dbReference type="Gene3D" id="1.20.1070.10">
    <property type="entry name" value="Rhodopsin 7-helix transmembrane proteins"/>
    <property type="match status" value="1"/>
</dbReference>
<comment type="similarity">
    <text evidence="2">Belongs to the nematode receptor-like protein srd family.</text>
</comment>